<dbReference type="Proteomes" id="UP000188912">
    <property type="component" value="Chromosome"/>
</dbReference>
<accession>A0A1U9JUY6</accession>
<feature type="chain" id="PRO_5010718346" description="Lipoprotein" evidence="1">
    <location>
        <begin position="19"/>
        <end position="130"/>
    </location>
</feature>
<reference evidence="2 3" key="2">
    <citation type="journal article" date="2016" name="Sci. Rep.">
        <title>The genome of Rhizobiales bacteria in predatory ants reveals urease gene functions but no genes for nitrogen fixation.</title>
        <authorList>
            <person name="Neuvonen M.M."/>
            <person name="Tamarit D."/>
            <person name="Naslund K."/>
            <person name="Liebig J."/>
            <person name="Feldhaar H."/>
            <person name="Moran N.A."/>
            <person name="Guy L."/>
            <person name="Andersson S.G."/>
        </authorList>
    </citation>
    <scope>NUCLEOTIDE SEQUENCE [LARGE SCALE GENOMIC DNA]</scope>
    <source>
        <strain evidence="2 3">Hsal</strain>
    </source>
</reference>
<keyword evidence="1" id="KW-0732">Signal</keyword>
<organism evidence="2 3">
    <name type="scientific">Candidatus Tokpelaia hoelldobleri</name>
    <dbReference type="NCBI Taxonomy" id="1902579"/>
    <lineage>
        <taxon>Bacteria</taxon>
        <taxon>Pseudomonadati</taxon>
        <taxon>Pseudomonadota</taxon>
        <taxon>Alphaproteobacteria</taxon>
        <taxon>Hyphomicrobiales</taxon>
        <taxon>Candidatus Tokpelaia</taxon>
    </lineage>
</organism>
<keyword evidence="3" id="KW-1185">Reference proteome</keyword>
<feature type="signal peptide" evidence="1">
    <location>
        <begin position="1"/>
        <end position="18"/>
    </location>
</feature>
<evidence type="ECO:0000313" key="2">
    <source>
        <dbReference type="EMBL" id="AQS41694.1"/>
    </source>
</evidence>
<evidence type="ECO:0000256" key="1">
    <source>
        <dbReference type="SAM" id="SignalP"/>
    </source>
</evidence>
<gene>
    <name evidence="2" type="ORF">BHV28_10000</name>
</gene>
<dbReference type="KEGG" id="thd:BHV28_10000"/>
<dbReference type="AlphaFoldDB" id="A0A1U9JUY6"/>
<evidence type="ECO:0000313" key="3">
    <source>
        <dbReference type="Proteomes" id="UP000188912"/>
    </source>
</evidence>
<proteinExistence type="predicted"/>
<reference evidence="2 3" key="1">
    <citation type="journal article" date="2010" name="Science">
        <title>Genomic comparison of the ants Camponotus floridanus and Harpegnathos saltator.</title>
        <authorList>
            <person name="Bonasio R."/>
            <person name="Zhang G."/>
            <person name="Ye C."/>
            <person name="Mutti N.S."/>
            <person name="Fang X."/>
            <person name="Qin N."/>
            <person name="Donahue G."/>
            <person name="Yang P."/>
            <person name="Li Q."/>
            <person name="Li C."/>
            <person name="Zhang P."/>
            <person name="Huang Z."/>
            <person name="Berger S.L."/>
            <person name="Reinberg D."/>
            <person name="Wang J."/>
            <person name="Liebig J."/>
        </authorList>
    </citation>
    <scope>NUCLEOTIDE SEQUENCE [LARGE SCALE GENOMIC DNA]</scope>
    <source>
        <strain evidence="2 3">Hsal</strain>
    </source>
</reference>
<dbReference type="STRING" id="1902579.BHV28_10000"/>
<name>A0A1U9JUY6_9HYPH</name>
<sequence>MIPASRLFFLAACTTGLAACAQGPGHSRFQSRQNALPAMEQIALNANRCWFKSGDRAFQAYRLAPELQSFSGRPRILVVPHDNQAGKPLLVIEATGTPARIEAYGALMHGKTGKRIAGNIQHWAQGGKSC</sequence>
<evidence type="ECO:0008006" key="4">
    <source>
        <dbReference type="Google" id="ProtNLM"/>
    </source>
</evidence>
<dbReference type="PROSITE" id="PS51257">
    <property type="entry name" value="PROKAR_LIPOPROTEIN"/>
    <property type="match status" value="1"/>
</dbReference>
<protein>
    <recommendedName>
        <fullName evidence="4">Lipoprotein</fullName>
    </recommendedName>
</protein>
<dbReference type="EMBL" id="CP017315">
    <property type="protein sequence ID" value="AQS41694.1"/>
    <property type="molecule type" value="Genomic_DNA"/>
</dbReference>